<accession>A0ABP4E636</accession>
<keyword evidence="8" id="KW-1185">Reference proteome</keyword>
<name>A0ABP4E636_9ACTN</name>
<feature type="transmembrane region" description="Helical" evidence="6">
    <location>
        <begin position="254"/>
        <end position="273"/>
    </location>
</feature>
<dbReference type="InterPro" id="IPR001851">
    <property type="entry name" value="ABC_transp_permease"/>
</dbReference>
<dbReference type="PANTHER" id="PTHR30482:SF10">
    <property type="entry name" value="HIGH-AFFINITY BRANCHED-CHAIN AMINO ACID TRANSPORT PROTEIN BRAE"/>
    <property type="match status" value="1"/>
</dbReference>
<reference evidence="8" key="1">
    <citation type="journal article" date="2019" name="Int. J. Syst. Evol. Microbiol.">
        <title>The Global Catalogue of Microorganisms (GCM) 10K type strain sequencing project: providing services to taxonomists for standard genome sequencing and annotation.</title>
        <authorList>
            <consortium name="The Broad Institute Genomics Platform"/>
            <consortium name="The Broad Institute Genome Sequencing Center for Infectious Disease"/>
            <person name="Wu L."/>
            <person name="Ma J."/>
        </authorList>
    </citation>
    <scope>NUCLEOTIDE SEQUENCE [LARGE SCALE GENOMIC DNA]</scope>
    <source>
        <strain evidence="8">JCM 13002</strain>
    </source>
</reference>
<comment type="caution">
    <text evidence="7">The sequence shown here is derived from an EMBL/GenBank/DDBJ whole genome shotgun (WGS) entry which is preliminary data.</text>
</comment>
<dbReference type="InterPro" id="IPR043428">
    <property type="entry name" value="LivM-like"/>
</dbReference>
<feature type="transmembrane region" description="Helical" evidence="6">
    <location>
        <begin position="35"/>
        <end position="54"/>
    </location>
</feature>
<protein>
    <submittedName>
        <fullName evidence="7">Branched-chain amino acid ABC transporter permease</fullName>
    </submittedName>
</protein>
<proteinExistence type="predicted"/>
<evidence type="ECO:0000256" key="2">
    <source>
        <dbReference type="ARBA" id="ARBA00022475"/>
    </source>
</evidence>
<evidence type="ECO:0000256" key="6">
    <source>
        <dbReference type="SAM" id="Phobius"/>
    </source>
</evidence>
<evidence type="ECO:0000256" key="5">
    <source>
        <dbReference type="ARBA" id="ARBA00023136"/>
    </source>
</evidence>
<keyword evidence="4 6" id="KW-1133">Transmembrane helix</keyword>
<evidence type="ECO:0000256" key="3">
    <source>
        <dbReference type="ARBA" id="ARBA00022692"/>
    </source>
</evidence>
<feature type="transmembrane region" description="Helical" evidence="6">
    <location>
        <begin position="279"/>
        <end position="303"/>
    </location>
</feature>
<evidence type="ECO:0000256" key="4">
    <source>
        <dbReference type="ARBA" id="ARBA00022989"/>
    </source>
</evidence>
<feature type="transmembrane region" description="Helical" evidence="6">
    <location>
        <begin position="115"/>
        <end position="135"/>
    </location>
</feature>
<evidence type="ECO:0000256" key="1">
    <source>
        <dbReference type="ARBA" id="ARBA00004651"/>
    </source>
</evidence>
<dbReference type="PANTHER" id="PTHR30482">
    <property type="entry name" value="HIGH-AFFINITY BRANCHED-CHAIN AMINO ACID TRANSPORT SYSTEM PERMEASE"/>
    <property type="match status" value="1"/>
</dbReference>
<feature type="transmembrane region" description="Helical" evidence="6">
    <location>
        <begin position="228"/>
        <end position="247"/>
    </location>
</feature>
<keyword evidence="3 6" id="KW-0812">Transmembrane</keyword>
<dbReference type="RefSeq" id="WP_344625207.1">
    <property type="nucleotide sequence ID" value="NZ_BAAALD010000040.1"/>
</dbReference>
<evidence type="ECO:0000313" key="7">
    <source>
        <dbReference type="EMBL" id="GAA1094176.1"/>
    </source>
</evidence>
<sequence length="314" mass="32149">MRTSRYSRHAGPLAGIAAVSLLAHALLTSLQGDLGQVALLTVSWTVALAGLNLVQGLGGYPSLAHASFYGGGAYVSAVLLDHGVPMLLAALAAVGATVLVALLVALVFSRTRGQYFAIGTMFFGAVTTLVFTNAADLTGGPNGRPVELGLPLDTTLLLLSASLGLALAAFHLLSAGRFGARLRAVREDEDLAEHLGVPTARVKLLAMVLSSVFGAWAGVLFAQYNGVVAPSQFTFVQGFLMFVAIGVGGAGRLYAPLVGSLVVIGFTQLIKLGPGVSQIALGVLFIAVTLLAPQGVLGGLAALRRRVRPRGAVA</sequence>
<dbReference type="Proteomes" id="UP001499987">
    <property type="component" value="Unassembled WGS sequence"/>
</dbReference>
<organism evidence="7 8">
    <name type="scientific">Kitasatospora arboriphila</name>
    <dbReference type="NCBI Taxonomy" id="258052"/>
    <lineage>
        <taxon>Bacteria</taxon>
        <taxon>Bacillati</taxon>
        <taxon>Actinomycetota</taxon>
        <taxon>Actinomycetes</taxon>
        <taxon>Kitasatosporales</taxon>
        <taxon>Streptomycetaceae</taxon>
        <taxon>Kitasatospora</taxon>
    </lineage>
</organism>
<feature type="transmembrane region" description="Helical" evidence="6">
    <location>
        <begin position="155"/>
        <end position="173"/>
    </location>
</feature>
<dbReference type="CDD" id="cd06581">
    <property type="entry name" value="TM_PBP1_LivM_like"/>
    <property type="match status" value="1"/>
</dbReference>
<comment type="subcellular location">
    <subcellularLocation>
        <location evidence="1">Cell membrane</location>
        <topology evidence="1">Multi-pass membrane protein</topology>
    </subcellularLocation>
</comment>
<feature type="transmembrane region" description="Helical" evidence="6">
    <location>
        <begin position="204"/>
        <end position="222"/>
    </location>
</feature>
<gene>
    <name evidence="7" type="ORF">GCM10009663_42100</name>
</gene>
<dbReference type="EMBL" id="BAAALD010000040">
    <property type="protein sequence ID" value="GAA1094176.1"/>
    <property type="molecule type" value="Genomic_DNA"/>
</dbReference>
<dbReference type="Pfam" id="PF02653">
    <property type="entry name" value="BPD_transp_2"/>
    <property type="match status" value="1"/>
</dbReference>
<evidence type="ECO:0000313" key="8">
    <source>
        <dbReference type="Proteomes" id="UP001499987"/>
    </source>
</evidence>
<keyword evidence="5 6" id="KW-0472">Membrane</keyword>
<keyword evidence="2" id="KW-1003">Cell membrane</keyword>
<feature type="transmembrane region" description="Helical" evidence="6">
    <location>
        <begin position="86"/>
        <end position="108"/>
    </location>
</feature>